<accession>A8RPA0</accession>
<dbReference type="HOGENOM" id="CLU_2914262_0_0_9"/>
<gene>
    <name evidence="1" type="ORF">CLOBOL_02411</name>
</gene>
<dbReference type="Pfam" id="PF03737">
    <property type="entry name" value="RraA-like"/>
    <property type="match status" value="1"/>
</dbReference>
<evidence type="ECO:0000313" key="2">
    <source>
        <dbReference type="Proteomes" id="UP000005396"/>
    </source>
</evidence>
<sequence length="61" mass="6614">MCQQIKPVSDNMKVVGTACTVDTKDGDNLPIHIAIYSCKPGYVIQLSNIGSVKKKGQNYLS</sequence>
<proteinExistence type="predicted"/>
<dbReference type="PaxDb" id="411902-CLOBOL_02411"/>
<dbReference type="Gene3D" id="3.50.30.40">
    <property type="entry name" value="Ribonuclease E inhibitor RraA/RraA-like"/>
    <property type="match status" value="1"/>
</dbReference>
<dbReference type="Proteomes" id="UP000005396">
    <property type="component" value="Unassembled WGS sequence"/>
</dbReference>
<dbReference type="InterPro" id="IPR036704">
    <property type="entry name" value="RraA/RraA-like_sf"/>
</dbReference>
<organism evidence="1 2">
    <name type="scientific">Enterocloster bolteae (strain ATCC BAA-613 / DSM 15670 / CCUG 46953 / JCM 12243 / WAL 16351)</name>
    <name type="common">Clostridium bolteae</name>
    <dbReference type="NCBI Taxonomy" id="411902"/>
    <lineage>
        <taxon>Bacteria</taxon>
        <taxon>Bacillati</taxon>
        <taxon>Bacillota</taxon>
        <taxon>Clostridia</taxon>
        <taxon>Lachnospirales</taxon>
        <taxon>Lachnospiraceae</taxon>
        <taxon>Enterocloster</taxon>
    </lineage>
</organism>
<dbReference type="SUPFAM" id="SSF89562">
    <property type="entry name" value="RraA-like"/>
    <property type="match status" value="1"/>
</dbReference>
<evidence type="ECO:0000313" key="1">
    <source>
        <dbReference type="EMBL" id="EDP17339.1"/>
    </source>
</evidence>
<dbReference type="AlphaFoldDB" id="A8RPA0"/>
<name>A8RPA0_ENTBW</name>
<protein>
    <submittedName>
        <fullName evidence="1">Uncharacterized protein</fullName>
    </submittedName>
</protein>
<comment type="caution">
    <text evidence="1">The sequence shown here is derived from an EMBL/GenBank/DDBJ whole genome shotgun (WGS) entry which is preliminary data.</text>
</comment>
<dbReference type="EMBL" id="ABCC02000023">
    <property type="protein sequence ID" value="EDP17339.1"/>
    <property type="molecule type" value="Genomic_DNA"/>
</dbReference>
<reference evidence="1 2" key="1">
    <citation type="submission" date="2007-08" db="EMBL/GenBank/DDBJ databases">
        <authorList>
            <person name="Fulton L."/>
            <person name="Clifton S."/>
            <person name="Fulton B."/>
            <person name="Xu J."/>
            <person name="Minx P."/>
            <person name="Pepin K.H."/>
            <person name="Johnson M."/>
            <person name="Thiruvilangam P."/>
            <person name="Bhonagiri V."/>
            <person name="Nash W.E."/>
            <person name="Mardis E.R."/>
            <person name="Wilson R.K."/>
        </authorList>
    </citation>
    <scope>NUCLEOTIDE SEQUENCE [LARGE SCALE GENOMIC DNA]</scope>
    <source>
        <strain evidence="2">ATCC BAA-613 / DSM 15670 / CCUG 46953 / JCM 12243 / WAL 16351</strain>
    </source>
</reference>
<reference evidence="1 2" key="2">
    <citation type="submission" date="2007-09" db="EMBL/GenBank/DDBJ databases">
        <title>Draft genome sequence of Clostridium bolteae (ATCC BAA-613).</title>
        <authorList>
            <person name="Sudarsanam P."/>
            <person name="Ley R."/>
            <person name="Guruge J."/>
            <person name="Turnbaugh P.J."/>
            <person name="Mahowald M."/>
            <person name="Liep D."/>
            <person name="Gordon J."/>
        </authorList>
    </citation>
    <scope>NUCLEOTIDE SEQUENCE [LARGE SCALE GENOMIC DNA]</scope>
    <source>
        <strain evidence="2">ATCC BAA-613 / DSM 15670 / CCUG 46953 / JCM 12243 / WAL 16351</strain>
    </source>
</reference>
<dbReference type="InterPro" id="IPR005493">
    <property type="entry name" value="RraA/RraA-like"/>
</dbReference>